<dbReference type="InterPro" id="IPR001680">
    <property type="entry name" value="WD40_rpt"/>
</dbReference>
<keyword evidence="1 3" id="KW-0853">WD repeat</keyword>
<dbReference type="InterPro" id="IPR019775">
    <property type="entry name" value="WD40_repeat_CS"/>
</dbReference>
<organism evidence="4 5">
    <name type="scientific">Lyngbya aestuarii BL J</name>
    <dbReference type="NCBI Taxonomy" id="1348334"/>
    <lineage>
        <taxon>Bacteria</taxon>
        <taxon>Bacillati</taxon>
        <taxon>Cyanobacteriota</taxon>
        <taxon>Cyanophyceae</taxon>
        <taxon>Oscillatoriophycideae</taxon>
        <taxon>Oscillatoriales</taxon>
        <taxon>Microcoleaceae</taxon>
        <taxon>Lyngbya</taxon>
    </lineage>
</organism>
<evidence type="ECO:0000313" key="5">
    <source>
        <dbReference type="Proteomes" id="UP000017127"/>
    </source>
</evidence>
<dbReference type="RefSeq" id="WP_023067310.1">
    <property type="nucleotide sequence ID" value="NZ_AUZM01000036.1"/>
</dbReference>
<reference evidence="4 5" key="1">
    <citation type="journal article" date="2013" name="Front. Microbiol.">
        <title>Comparative genomic analyses of the cyanobacterium, Lyngbya aestuarii BL J, a powerful hydrogen producer.</title>
        <authorList>
            <person name="Kothari A."/>
            <person name="Vaughn M."/>
            <person name="Garcia-Pichel F."/>
        </authorList>
    </citation>
    <scope>NUCLEOTIDE SEQUENCE [LARGE SCALE GENOMIC DNA]</scope>
    <source>
        <strain evidence="4 5">BL J</strain>
    </source>
</reference>
<evidence type="ECO:0000256" key="1">
    <source>
        <dbReference type="ARBA" id="ARBA00022574"/>
    </source>
</evidence>
<dbReference type="SMART" id="SM00320">
    <property type="entry name" value="WD40"/>
    <property type="match status" value="2"/>
</dbReference>
<evidence type="ECO:0000313" key="4">
    <source>
        <dbReference type="EMBL" id="ERT06471.1"/>
    </source>
</evidence>
<dbReference type="OrthoDB" id="467030at2"/>
<dbReference type="SUPFAM" id="SSF50978">
    <property type="entry name" value="WD40 repeat-like"/>
    <property type="match status" value="1"/>
</dbReference>
<dbReference type="PANTHER" id="PTHR19879">
    <property type="entry name" value="TRANSCRIPTION INITIATION FACTOR TFIID"/>
    <property type="match status" value="1"/>
</dbReference>
<dbReference type="EMBL" id="AUZM01000036">
    <property type="protein sequence ID" value="ERT06471.1"/>
    <property type="molecule type" value="Genomic_DNA"/>
</dbReference>
<evidence type="ECO:0000256" key="3">
    <source>
        <dbReference type="PROSITE-ProRule" id="PRU00221"/>
    </source>
</evidence>
<dbReference type="InterPro" id="IPR036322">
    <property type="entry name" value="WD40_repeat_dom_sf"/>
</dbReference>
<dbReference type="PROSITE" id="PS50294">
    <property type="entry name" value="WD_REPEATS_REGION"/>
    <property type="match status" value="2"/>
</dbReference>
<keyword evidence="2" id="KW-0677">Repeat</keyword>
<feature type="repeat" description="WD" evidence="3">
    <location>
        <begin position="70"/>
        <end position="111"/>
    </location>
</feature>
<dbReference type="Gene3D" id="2.130.10.10">
    <property type="entry name" value="YVTN repeat-like/Quinoprotein amine dehydrogenase"/>
    <property type="match status" value="1"/>
</dbReference>
<dbReference type="InterPro" id="IPR015943">
    <property type="entry name" value="WD40/YVTN_repeat-like_dom_sf"/>
</dbReference>
<accession>U7QJ81</accession>
<dbReference type="PROSITE" id="PS00678">
    <property type="entry name" value="WD_REPEATS_1"/>
    <property type="match status" value="1"/>
</dbReference>
<protein>
    <submittedName>
        <fullName evidence="4">WD domain, G-beta repeat family protein</fullName>
    </submittedName>
</protein>
<keyword evidence="5" id="KW-1185">Reference proteome</keyword>
<feature type="repeat" description="WD" evidence="3">
    <location>
        <begin position="28"/>
        <end position="69"/>
    </location>
</feature>
<comment type="caution">
    <text evidence="4">The sequence shown here is derived from an EMBL/GenBank/DDBJ whole genome shotgun (WGS) entry which is preliminary data.</text>
</comment>
<gene>
    <name evidence="4" type="ORF">M595_3563</name>
</gene>
<dbReference type="PROSITE" id="PS50082">
    <property type="entry name" value="WD_REPEATS_2"/>
    <property type="match status" value="2"/>
</dbReference>
<dbReference type="AlphaFoldDB" id="U7QJ81"/>
<name>U7QJ81_9CYAN</name>
<dbReference type="PANTHER" id="PTHR19879:SF9">
    <property type="entry name" value="TRANSCRIPTION INITIATION FACTOR TFIID SUBUNIT 5"/>
    <property type="match status" value="1"/>
</dbReference>
<dbReference type="Proteomes" id="UP000017127">
    <property type="component" value="Unassembled WGS sequence"/>
</dbReference>
<evidence type="ECO:0000256" key="2">
    <source>
        <dbReference type="ARBA" id="ARBA00022737"/>
    </source>
</evidence>
<sequence>MNTKANNLSVQSNNFILTPHQYKRPQTLTGHLGSISELAIAFDGKTLISSSYDSTLKLWEVKTGRILETLMAHNKDFNTIAIANNGKLLVSGGSDNTIKIWRLQRTSEILRLLYSILLNRGIIFLYNQSQRLRIRYELDAIRCGSIDQYSWSCSRNYLGSNASIGIGSIVS</sequence>
<dbReference type="Pfam" id="PF00400">
    <property type="entry name" value="WD40"/>
    <property type="match status" value="2"/>
</dbReference>
<proteinExistence type="predicted"/>